<dbReference type="PANTHER" id="PTHR10328:SF15">
    <property type="entry name" value="BHLH TRANSCRIPTION FACTOR"/>
    <property type="match status" value="1"/>
</dbReference>
<dbReference type="VEuPathDB" id="FungiDB:PABG_11808"/>
<feature type="compositionally biased region" description="Low complexity" evidence="3">
    <location>
        <begin position="447"/>
        <end position="469"/>
    </location>
</feature>
<dbReference type="GO" id="GO:0003700">
    <property type="term" value="F:DNA-binding transcription factor activity"/>
    <property type="evidence" value="ECO:0007669"/>
    <property type="project" value="TreeGrafter"/>
</dbReference>
<evidence type="ECO:0000313" key="5">
    <source>
        <dbReference type="Proteomes" id="UP000242814"/>
    </source>
</evidence>
<dbReference type="GO" id="GO:0003677">
    <property type="term" value="F:DNA binding"/>
    <property type="evidence" value="ECO:0007669"/>
    <property type="project" value="UniProtKB-KW"/>
</dbReference>
<feature type="compositionally biased region" description="Polar residues" evidence="3">
    <location>
        <begin position="179"/>
        <end position="190"/>
    </location>
</feature>
<feature type="compositionally biased region" description="Polar residues" evidence="3">
    <location>
        <begin position="470"/>
        <end position="500"/>
    </location>
</feature>
<dbReference type="GO" id="GO:0090575">
    <property type="term" value="C:RNA polymerase II transcription regulator complex"/>
    <property type="evidence" value="ECO:0007669"/>
    <property type="project" value="TreeGrafter"/>
</dbReference>
<dbReference type="SUPFAM" id="SSF47459">
    <property type="entry name" value="HLH, helix-loop-helix DNA-binding domain"/>
    <property type="match status" value="1"/>
</dbReference>
<dbReference type="SMART" id="SM00353">
    <property type="entry name" value="HLH"/>
    <property type="match status" value="1"/>
</dbReference>
<dbReference type="PANTHER" id="PTHR10328">
    <property type="entry name" value="PROTEIN MAX MYC-ASSOCIATED FACTOR X"/>
    <property type="match status" value="1"/>
</dbReference>
<organism evidence="4 5">
    <name type="scientific">Paracoccidioides brasiliensis</name>
    <dbReference type="NCBI Taxonomy" id="121759"/>
    <lineage>
        <taxon>Eukaryota</taxon>
        <taxon>Fungi</taxon>
        <taxon>Dikarya</taxon>
        <taxon>Ascomycota</taxon>
        <taxon>Pezizomycotina</taxon>
        <taxon>Eurotiomycetes</taxon>
        <taxon>Eurotiomycetidae</taxon>
        <taxon>Onygenales</taxon>
        <taxon>Ajellomycetaceae</taxon>
        <taxon>Paracoccidioides</taxon>
    </lineage>
</organism>
<feature type="compositionally biased region" description="Polar residues" evidence="3">
    <location>
        <begin position="127"/>
        <end position="161"/>
    </location>
</feature>
<dbReference type="GO" id="GO:0045944">
    <property type="term" value="P:positive regulation of transcription by RNA polymerase II"/>
    <property type="evidence" value="ECO:0007669"/>
    <property type="project" value="TreeGrafter"/>
</dbReference>
<evidence type="ECO:0000256" key="3">
    <source>
        <dbReference type="SAM" id="MobiDB-lite"/>
    </source>
</evidence>
<dbReference type="PROSITE" id="PS50888">
    <property type="entry name" value="BHLH"/>
    <property type="match status" value="1"/>
</dbReference>
<reference evidence="4 5" key="1">
    <citation type="submission" date="2016-06" db="EMBL/GenBank/DDBJ databases">
        <authorList>
            <person name="Kjaerup R.B."/>
            <person name="Dalgaard T.S."/>
            <person name="Juul-Madsen H.R."/>
        </authorList>
    </citation>
    <scope>NUCLEOTIDE SEQUENCE [LARGE SCALE GENOMIC DNA]</scope>
    <source>
        <strain evidence="4 5">Pb300</strain>
    </source>
</reference>
<dbReference type="OMA" id="MQHKQLS"/>
<sequence>MDVSVSYRPWEELRVGQHNSQKLPSISTLTASMCLGNIPPAEKSPVQSSLNTVERDSGNWSMSQSARSSTYSNTTNGTSGYAQFSYLTSSQHSPKRLSTGVSDRPQPQVQPQSQSRSHSQSSQDQPNTPSSVTGGPQQHSPSYTSHQPSAVLPSINQSFDGTVQRPPTDFPESRRSSVDSRMNQGISSLAINPASPYNSTNVSQSSIVSSLQRDRGISSDYSNITSQRGPRYNGDHPLSPLGPRNGHRSFPVRRTAPAISSNPHAEIYNAESPTAGQAYAFPDPDMARASDKGSCGQPSSPFIRRGSTVESITSSVFTTDSRLPHGQHELPQSVHHHSLQQKQVRDLMGDPESPNGTTPYSRTPELRITHKLAERKRRSEMKDCFELLRSRLPSSQSSKSSKWETLTRAIEYIGQLEKTIQQTRHETGALKAEVNDLRQQLNDQLHRQASGQQQHQQQQQSPYDRPQLQTNGISPQSQAGQAQIFTNGPYSSPTATQQPSHPVHTPPQMDPARTLPPLMNGALAPMQGVQYTEDRR</sequence>
<protein>
    <submittedName>
        <fullName evidence="4">Uncharacterized protein</fullName>
    </submittedName>
</protein>
<keyword evidence="2" id="KW-0539">Nucleus</keyword>
<comment type="caution">
    <text evidence="4">The sequence shown here is derived from an EMBL/GenBank/DDBJ whole genome shotgun (WGS) entry which is preliminary data.</text>
</comment>
<dbReference type="FunFam" id="4.10.280.10:FF:000111">
    <property type="entry name" value="HLH transcription factor (Hpa3)"/>
    <property type="match status" value="1"/>
</dbReference>
<dbReference type="EMBL" id="LZYO01000114">
    <property type="protein sequence ID" value="ODH32681.1"/>
    <property type="molecule type" value="Genomic_DNA"/>
</dbReference>
<evidence type="ECO:0000313" key="4">
    <source>
        <dbReference type="EMBL" id="ODH32681.1"/>
    </source>
</evidence>
<dbReference type="InterPro" id="IPR036638">
    <property type="entry name" value="HLH_DNA-bd_sf"/>
</dbReference>
<dbReference type="Proteomes" id="UP000242814">
    <property type="component" value="Unassembled WGS sequence"/>
</dbReference>
<keyword evidence="1" id="KW-0238">DNA-binding</keyword>
<dbReference type="Pfam" id="PF00010">
    <property type="entry name" value="HLH"/>
    <property type="match status" value="1"/>
</dbReference>
<dbReference type="Gene3D" id="4.10.280.10">
    <property type="entry name" value="Helix-loop-helix DNA-binding domain"/>
    <property type="match status" value="1"/>
</dbReference>
<accession>A0A1D2JG72</accession>
<feature type="compositionally biased region" description="Polar residues" evidence="3">
    <location>
        <begin position="219"/>
        <end position="228"/>
    </location>
</feature>
<dbReference type="VEuPathDB" id="FungiDB:PABG_11809"/>
<dbReference type="VEuPathDB" id="FungiDB:PADG_00110"/>
<proteinExistence type="predicted"/>
<feature type="compositionally biased region" description="Low complexity" evidence="3">
    <location>
        <begin position="68"/>
        <end position="81"/>
    </location>
</feature>
<dbReference type="AlphaFoldDB" id="A0A1D2JG72"/>
<feature type="compositionally biased region" description="Polar residues" evidence="3">
    <location>
        <begin position="45"/>
        <end position="67"/>
    </location>
</feature>
<dbReference type="OrthoDB" id="8964853at2759"/>
<dbReference type="GO" id="GO:0046983">
    <property type="term" value="F:protein dimerization activity"/>
    <property type="evidence" value="ECO:0007669"/>
    <property type="project" value="InterPro"/>
</dbReference>
<feature type="compositionally biased region" description="Low complexity" evidence="3">
    <location>
        <begin position="101"/>
        <end position="126"/>
    </location>
</feature>
<name>A0A1D2JG72_PARBR</name>
<feature type="region of interest" description="Disordered" evidence="3">
    <location>
        <begin position="445"/>
        <end position="536"/>
    </location>
</feature>
<gene>
    <name evidence="4" type="ORF">ACO22_03375</name>
</gene>
<feature type="region of interest" description="Disordered" evidence="3">
    <location>
        <begin position="35"/>
        <end position="247"/>
    </location>
</feature>
<evidence type="ECO:0000256" key="1">
    <source>
        <dbReference type="ARBA" id="ARBA00023125"/>
    </source>
</evidence>
<feature type="compositionally biased region" description="Low complexity" evidence="3">
    <location>
        <begin position="198"/>
        <end position="210"/>
    </location>
</feature>
<feature type="region of interest" description="Disordered" evidence="3">
    <location>
        <begin position="320"/>
        <end position="365"/>
    </location>
</feature>
<evidence type="ECO:0000256" key="2">
    <source>
        <dbReference type="ARBA" id="ARBA00023242"/>
    </source>
</evidence>
<dbReference type="InterPro" id="IPR011598">
    <property type="entry name" value="bHLH_dom"/>
</dbReference>